<name>A0ABV2Q338_9BURK</name>
<dbReference type="Proteomes" id="UP001549320">
    <property type="component" value="Unassembled WGS sequence"/>
</dbReference>
<accession>A0ABV2Q338</accession>
<gene>
    <name evidence="1" type="ORF">ABIE13_000526</name>
</gene>
<evidence type="ECO:0000313" key="1">
    <source>
        <dbReference type="EMBL" id="MET4575429.1"/>
    </source>
</evidence>
<protein>
    <submittedName>
        <fullName evidence="1">Uncharacterized protein</fullName>
    </submittedName>
</protein>
<comment type="caution">
    <text evidence="1">The sequence shown here is derived from an EMBL/GenBank/DDBJ whole genome shotgun (WGS) entry which is preliminary data.</text>
</comment>
<organism evidence="1 2">
    <name type="scientific">Ottowia thiooxydans</name>
    <dbReference type="NCBI Taxonomy" id="219182"/>
    <lineage>
        <taxon>Bacteria</taxon>
        <taxon>Pseudomonadati</taxon>
        <taxon>Pseudomonadota</taxon>
        <taxon>Betaproteobacteria</taxon>
        <taxon>Burkholderiales</taxon>
        <taxon>Comamonadaceae</taxon>
        <taxon>Ottowia</taxon>
    </lineage>
</organism>
<dbReference type="EMBL" id="JBEPSH010000001">
    <property type="protein sequence ID" value="MET4575429.1"/>
    <property type="molecule type" value="Genomic_DNA"/>
</dbReference>
<sequence length="75" mass="8157">MGFKTKSMRGIAFFSGGGWLSTLSPHALAKLSGNMFVRQTESRQLGMPRVNLLELNLALNSLMSRAPVTFLVSGQ</sequence>
<proteinExistence type="predicted"/>
<reference evidence="1 2" key="1">
    <citation type="submission" date="2024-06" db="EMBL/GenBank/DDBJ databases">
        <title>Sorghum-associated microbial communities from plants grown in Nebraska, USA.</title>
        <authorList>
            <person name="Schachtman D."/>
        </authorList>
    </citation>
    <scope>NUCLEOTIDE SEQUENCE [LARGE SCALE GENOMIC DNA]</scope>
    <source>
        <strain evidence="1 2">2709</strain>
    </source>
</reference>
<evidence type="ECO:0000313" key="2">
    <source>
        <dbReference type="Proteomes" id="UP001549320"/>
    </source>
</evidence>
<keyword evidence="2" id="KW-1185">Reference proteome</keyword>